<dbReference type="Proteomes" id="UP000235786">
    <property type="component" value="Unassembled WGS sequence"/>
</dbReference>
<dbReference type="STRING" id="1149755.A0A2J6R271"/>
<dbReference type="AlphaFoldDB" id="A0A2J6R271"/>
<dbReference type="InterPro" id="IPR021858">
    <property type="entry name" value="Fun_TF"/>
</dbReference>
<dbReference type="SUPFAM" id="SSF57701">
    <property type="entry name" value="Zn2/Cys6 DNA-binding domain"/>
    <property type="match status" value="1"/>
</dbReference>
<dbReference type="Pfam" id="PF11951">
    <property type="entry name" value="Fungal_trans_2"/>
    <property type="match status" value="1"/>
</dbReference>
<keyword evidence="2" id="KW-0862">Zinc</keyword>
<feature type="region of interest" description="Disordered" evidence="7">
    <location>
        <begin position="467"/>
        <end position="491"/>
    </location>
</feature>
<dbReference type="PANTHER" id="PTHR36206">
    <property type="entry name" value="ASPERCRYPTIN BIOSYNTHESIS CLUSTER-SPECIFIC TRANSCRIPTION REGULATOR ATNN-RELATED"/>
    <property type="match status" value="1"/>
</dbReference>
<protein>
    <recommendedName>
        <fullName evidence="8">Zn(2)-C6 fungal-type domain-containing protein</fullName>
    </recommendedName>
</protein>
<keyword evidence="4" id="KW-0238">DNA-binding</keyword>
<evidence type="ECO:0000256" key="4">
    <source>
        <dbReference type="ARBA" id="ARBA00023125"/>
    </source>
</evidence>
<evidence type="ECO:0000256" key="1">
    <source>
        <dbReference type="ARBA" id="ARBA00022723"/>
    </source>
</evidence>
<feature type="domain" description="Zn(2)-C6 fungal-type" evidence="8">
    <location>
        <begin position="105"/>
        <end position="133"/>
    </location>
</feature>
<feature type="compositionally biased region" description="Basic and acidic residues" evidence="7">
    <location>
        <begin position="383"/>
        <end position="409"/>
    </location>
</feature>
<evidence type="ECO:0000256" key="2">
    <source>
        <dbReference type="ARBA" id="ARBA00022833"/>
    </source>
</evidence>
<feature type="compositionally biased region" description="Polar residues" evidence="7">
    <location>
        <begin position="412"/>
        <end position="427"/>
    </location>
</feature>
<keyword evidence="6" id="KW-0539">Nucleus</keyword>
<organism evidence="9 10">
    <name type="scientific">Hyaloscypha variabilis (strain UAMH 11265 / GT02V1 / F)</name>
    <name type="common">Meliniomyces variabilis</name>
    <dbReference type="NCBI Taxonomy" id="1149755"/>
    <lineage>
        <taxon>Eukaryota</taxon>
        <taxon>Fungi</taxon>
        <taxon>Dikarya</taxon>
        <taxon>Ascomycota</taxon>
        <taxon>Pezizomycotina</taxon>
        <taxon>Leotiomycetes</taxon>
        <taxon>Helotiales</taxon>
        <taxon>Hyaloscyphaceae</taxon>
        <taxon>Hyaloscypha</taxon>
        <taxon>Hyaloscypha variabilis</taxon>
    </lineage>
</organism>
<keyword evidence="1" id="KW-0479">Metal-binding</keyword>
<keyword evidence="5" id="KW-0804">Transcription</keyword>
<gene>
    <name evidence="9" type="ORF">L207DRAFT_439897</name>
</gene>
<feature type="region of interest" description="Disordered" evidence="7">
    <location>
        <begin position="730"/>
        <end position="753"/>
    </location>
</feature>
<feature type="region of interest" description="Disordered" evidence="7">
    <location>
        <begin position="1"/>
        <end position="66"/>
    </location>
</feature>
<dbReference type="PROSITE" id="PS50048">
    <property type="entry name" value="ZN2_CY6_FUNGAL_2"/>
    <property type="match status" value="1"/>
</dbReference>
<reference evidence="9 10" key="1">
    <citation type="submission" date="2016-04" db="EMBL/GenBank/DDBJ databases">
        <title>A degradative enzymes factory behind the ericoid mycorrhizal symbiosis.</title>
        <authorList>
            <consortium name="DOE Joint Genome Institute"/>
            <person name="Martino E."/>
            <person name="Morin E."/>
            <person name="Grelet G."/>
            <person name="Kuo A."/>
            <person name="Kohler A."/>
            <person name="Daghino S."/>
            <person name="Barry K."/>
            <person name="Choi C."/>
            <person name="Cichocki N."/>
            <person name="Clum A."/>
            <person name="Copeland A."/>
            <person name="Hainaut M."/>
            <person name="Haridas S."/>
            <person name="Labutti K."/>
            <person name="Lindquist E."/>
            <person name="Lipzen A."/>
            <person name="Khouja H.-R."/>
            <person name="Murat C."/>
            <person name="Ohm R."/>
            <person name="Olson A."/>
            <person name="Spatafora J."/>
            <person name="Veneault-Fourrey C."/>
            <person name="Henrissat B."/>
            <person name="Grigoriev I."/>
            <person name="Martin F."/>
            <person name="Perotto S."/>
        </authorList>
    </citation>
    <scope>NUCLEOTIDE SEQUENCE [LARGE SCALE GENOMIC DNA]</scope>
    <source>
        <strain evidence="9 10">F</strain>
    </source>
</reference>
<accession>A0A2J6R271</accession>
<evidence type="ECO:0000256" key="3">
    <source>
        <dbReference type="ARBA" id="ARBA00023015"/>
    </source>
</evidence>
<dbReference type="GO" id="GO:0008270">
    <property type="term" value="F:zinc ion binding"/>
    <property type="evidence" value="ECO:0007669"/>
    <property type="project" value="InterPro"/>
</dbReference>
<evidence type="ECO:0000256" key="5">
    <source>
        <dbReference type="ARBA" id="ARBA00023163"/>
    </source>
</evidence>
<evidence type="ECO:0000259" key="8">
    <source>
        <dbReference type="PROSITE" id="PS50048"/>
    </source>
</evidence>
<dbReference type="GO" id="GO:0000981">
    <property type="term" value="F:DNA-binding transcription factor activity, RNA polymerase II-specific"/>
    <property type="evidence" value="ECO:0007669"/>
    <property type="project" value="InterPro"/>
</dbReference>
<proteinExistence type="predicted"/>
<evidence type="ECO:0000256" key="7">
    <source>
        <dbReference type="SAM" id="MobiDB-lite"/>
    </source>
</evidence>
<name>A0A2J6R271_HYAVF</name>
<dbReference type="InterPro" id="IPR036864">
    <property type="entry name" value="Zn2-C6_fun-type_DNA-bd_sf"/>
</dbReference>
<dbReference type="Gene3D" id="4.10.240.10">
    <property type="entry name" value="Zn(2)-C6 fungal-type DNA-binding domain"/>
    <property type="match status" value="1"/>
</dbReference>
<evidence type="ECO:0000256" key="6">
    <source>
        <dbReference type="ARBA" id="ARBA00023242"/>
    </source>
</evidence>
<dbReference type="PANTHER" id="PTHR36206:SF4">
    <property type="entry name" value="HYPOTHETICAL CONSERVED PROTEIN (EUROFUNG)-RELATED"/>
    <property type="match status" value="1"/>
</dbReference>
<dbReference type="SMART" id="SM00066">
    <property type="entry name" value="GAL4"/>
    <property type="match status" value="1"/>
</dbReference>
<sequence>MANDSSPAKSQKVTELSTVRSAIESPNENSATPLLPSDWETSYSGGSPKRTFSYEGDDGLSANHNPFPRGDLEPLQSKLYRPCSQEIIPKPGKRPRGSRPKIKSACITCKDRRVKCDGTKPNCLRCQKFGRICDGYSINPPKARDSISSIQPVIPRIPSASLYNPTVSTHTTEDECRYLEFFSDNVAGKMSGFFESTFWTEIVVQESHRVPAIRHAAISIAALFKSMEIAAWTGLKVNVDQSFDRKHYVHAMIQYQKVLQALGQYISGSESQQLRPALIASLMIVCFEAMLGSYTSTFQQIYYPFKMIRSDYLEKAGSRPKSPKQVTEAFEIQTSSYITPALREQMARDTMLSKEWVMSLIKDYLVDEKSSRTTVNPSLAEDSEQHQLPDKPNEPHQTADEQSVHHDRASSPLGSDFNTLSRHSPQPSEIFSTVETNLATLSTVSEISRPIFNKSPSVSSPLFIPQTKAEPARGNPHLVTRDSIPRPPQNDSMMETIIETMVRVDCYSEGLFFGIVPAIPPLIWDIHKFYHLPFPAAFSNLEAARRCWDFLMDRALQFYRRTLFNRAYCPQIADTQECILIQYRSYMSELTAFKHAFEPILTAALTPEDVVADPAALVVSLYYHCTLIMLSVVVSDSEMVYDAFLSEFRYIVDTCARLISYSNITTGVPRFTFDVGIVPPLHLTAIKCRDPVVRQEAIDLLFASPRQEGMWDSVLSARIAKWVARCEEEGLQPSQPSRRHKMAERSLGRNERKVPKTATGAIERWLEQLSDHADNIDLIDIVGMGDDGVAAEDLDSLVGTPKMETVEEMALNVPEENRVRLTVVEFHIPERYIKVKCQRALVGLELKEEREIVIAW</sequence>
<dbReference type="OrthoDB" id="3598904at2759"/>
<dbReference type="GO" id="GO:0003677">
    <property type="term" value="F:DNA binding"/>
    <property type="evidence" value="ECO:0007669"/>
    <property type="project" value="UniProtKB-KW"/>
</dbReference>
<feature type="compositionally biased region" description="Polar residues" evidence="7">
    <location>
        <begin position="1"/>
        <end position="32"/>
    </location>
</feature>
<keyword evidence="3" id="KW-0805">Transcription regulation</keyword>
<dbReference type="EMBL" id="KZ613958">
    <property type="protein sequence ID" value="PMD32610.1"/>
    <property type="molecule type" value="Genomic_DNA"/>
</dbReference>
<dbReference type="PROSITE" id="PS00463">
    <property type="entry name" value="ZN2_CY6_FUNGAL_1"/>
    <property type="match status" value="1"/>
</dbReference>
<dbReference type="InterPro" id="IPR001138">
    <property type="entry name" value="Zn2Cys6_DnaBD"/>
</dbReference>
<keyword evidence="10" id="KW-1185">Reference proteome</keyword>
<evidence type="ECO:0000313" key="9">
    <source>
        <dbReference type="EMBL" id="PMD32610.1"/>
    </source>
</evidence>
<evidence type="ECO:0000313" key="10">
    <source>
        <dbReference type="Proteomes" id="UP000235786"/>
    </source>
</evidence>
<feature type="region of interest" description="Disordered" evidence="7">
    <location>
        <begin position="373"/>
        <end position="427"/>
    </location>
</feature>
<dbReference type="CDD" id="cd00067">
    <property type="entry name" value="GAL4"/>
    <property type="match status" value="1"/>
</dbReference>
<feature type="compositionally biased region" description="Basic and acidic residues" evidence="7">
    <location>
        <begin position="743"/>
        <end position="753"/>
    </location>
</feature>
<dbReference type="InterPro" id="IPR052360">
    <property type="entry name" value="Transcr_Regulatory_Proteins"/>
</dbReference>
<dbReference type="Pfam" id="PF00172">
    <property type="entry name" value="Zn_clus"/>
    <property type="match status" value="1"/>
</dbReference>